<evidence type="ECO:0000313" key="4">
    <source>
        <dbReference type="Proteomes" id="UP000078292"/>
    </source>
</evidence>
<dbReference type="Proteomes" id="UP000078292">
    <property type="component" value="Unassembled WGS sequence"/>
</dbReference>
<evidence type="ECO:0000256" key="1">
    <source>
        <dbReference type="SAM" id="MobiDB-lite"/>
    </source>
</evidence>
<evidence type="ECO:0000313" key="3">
    <source>
        <dbReference type="EMBL" id="OAV61158.1"/>
    </source>
</evidence>
<feature type="transmembrane region" description="Helical" evidence="2">
    <location>
        <begin position="20"/>
        <end position="40"/>
    </location>
</feature>
<feature type="transmembrane region" description="Helical" evidence="2">
    <location>
        <begin position="46"/>
        <end position="66"/>
    </location>
</feature>
<protein>
    <submittedName>
        <fullName evidence="3">Uncharacterized protein</fullName>
    </submittedName>
</protein>
<keyword evidence="2" id="KW-0812">Transmembrane</keyword>
<comment type="caution">
    <text evidence="3">The sequence shown here is derived from an EMBL/GenBank/DDBJ whole genome shotgun (WGS) entry which is preliminary data.</text>
</comment>
<accession>A0A1B7LZR6</accession>
<keyword evidence="4" id="KW-1185">Reference proteome</keyword>
<dbReference type="OrthoDB" id="5123630at2"/>
<gene>
    <name evidence="3" type="ORF">A6F49_09280</name>
</gene>
<name>A0A1B7LZR6_9MICC</name>
<dbReference type="RefSeq" id="WP_043057787.1">
    <property type="nucleotide sequence ID" value="NZ_LXEY01000017.1"/>
</dbReference>
<evidence type="ECO:0000256" key="2">
    <source>
        <dbReference type="SAM" id="Phobius"/>
    </source>
</evidence>
<organism evidence="3 4">
    <name type="scientific">Enteractinococcus helveticum</name>
    <dbReference type="NCBI Taxonomy" id="1837282"/>
    <lineage>
        <taxon>Bacteria</taxon>
        <taxon>Bacillati</taxon>
        <taxon>Actinomycetota</taxon>
        <taxon>Actinomycetes</taxon>
        <taxon>Micrococcales</taxon>
        <taxon>Micrococcaceae</taxon>
    </lineage>
</organism>
<keyword evidence="2" id="KW-1133">Transmembrane helix</keyword>
<dbReference type="EMBL" id="LXEY01000017">
    <property type="protein sequence ID" value="OAV61158.1"/>
    <property type="molecule type" value="Genomic_DNA"/>
</dbReference>
<reference evidence="3 4" key="1">
    <citation type="submission" date="2016-04" db="EMBL/GenBank/DDBJ databases">
        <title>First whole genome shotgun sequence of the bacterium Enteractinococcus sp. strain UASWS1574.</title>
        <authorList>
            <person name="Crovadore J."/>
            <person name="Chablais R."/>
            <person name="Lefort F."/>
        </authorList>
    </citation>
    <scope>NUCLEOTIDE SEQUENCE [LARGE SCALE GENOMIC DNA]</scope>
    <source>
        <strain evidence="3 4">UASWS1574</strain>
    </source>
</reference>
<proteinExistence type="predicted"/>
<keyword evidence="2" id="KW-0472">Membrane</keyword>
<sequence>MPETYLIQDYLPPKARKIIYLAYALAGLAIGATQVGMAAAGMALPVWLTVTLAVYAFLGGAVGLTATKHTPTQRDTGPADPTTQPPQVVLP</sequence>
<dbReference type="AlphaFoldDB" id="A0A1B7LZR6"/>
<feature type="region of interest" description="Disordered" evidence="1">
    <location>
        <begin position="68"/>
        <end position="91"/>
    </location>
</feature>